<proteinExistence type="predicted"/>
<dbReference type="AlphaFoldDB" id="A0A6A6AIR9"/>
<dbReference type="RefSeq" id="XP_033525375.1">
    <property type="nucleotide sequence ID" value="XM_033665730.1"/>
</dbReference>
<name>A0A6A6AIR9_9PLEO</name>
<gene>
    <name evidence="2" type="ORF">P153DRAFT_337091</name>
</gene>
<feature type="compositionally biased region" description="Polar residues" evidence="1">
    <location>
        <begin position="307"/>
        <end position="320"/>
    </location>
</feature>
<evidence type="ECO:0000313" key="2">
    <source>
        <dbReference type="EMBL" id="KAF2130988.1"/>
    </source>
</evidence>
<feature type="region of interest" description="Disordered" evidence="1">
    <location>
        <begin position="307"/>
        <end position="335"/>
    </location>
</feature>
<organism evidence="2 3">
    <name type="scientific">Dothidotthia symphoricarpi CBS 119687</name>
    <dbReference type="NCBI Taxonomy" id="1392245"/>
    <lineage>
        <taxon>Eukaryota</taxon>
        <taxon>Fungi</taxon>
        <taxon>Dikarya</taxon>
        <taxon>Ascomycota</taxon>
        <taxon>Pezizomycotina</taxon>
        <taxon>Dothideomycetes</taxon>
        <taxon>Pleosporomycetidae</taxon>
        <taxon>Pleosporales</taxon>
        <taxon>Dothidotthiaceae</taxon>
        <taxon>Dothidotthia</taxon>
    </lineage>
</organism>
<feature type="compositionally biased region" description="Basic and acidic residues" evidence="1">
    <location>
        <begin position="97"/>
        <end position="109"/>
    </location>
</feature>
<protein>
    <submittedName>
        <fullName evidence="2">Uncharacterized protein</fullName>
    </submittedName>
</protein>
<dbReference type="GeneID" id="54406162"/>
<evidence type="ECO:0000256" key="1">
    <source>
        <dbReference type="SAM" id="MobiDB-lite"/>
    </source>
</evidence>
<evidence type="ECO:0000313" key="3">
    <source>
        <dbReference type="Proteomes" id="UP000799771"/>
    </source>
</evidence>
<dbReference type="OrthoDB" id="3695217at2759"/>
<feature type="region of interest" description="Disordered" evidence="1">
    <location>
        <begin position="1"/>
        <end position="24"/>
    </location>
</feature>
<feature type="region of interest" description="Disordered" evidence="1">
    <location>
        <begin position="84"/>
        <end position="175"/>
    </location>
</feature>
<accession>A0A6A6AIR9</accession>
<dbReference type="Proteomes" id="UP000799771">
    <property type="component" value="Unassembled WGS sequence"/>
</dbReference>
<reference evidence="2" key="1">
    <citation type="journal article" date="2020" name="Stud. Mycol.">
        <title>101 Dothideomycetes genomes: a test case for predicting lifestyles and emergence of pathogens.</title>
        <authorList>
            <person name="Haridas S."/>
            <person name="Albert R."/>
            <person name="Binder M."/>
            <person name="Bloem J."/>
            <person name="Labutti K."/>
            <person name="Salamov A."/>
            <person name="Andreopoulos B."/>
            <person name="Baker S."/>
            <person name="Barry K."/>
            <person name="Bills G."/>
            <person name="Bluhm B."/>
            <person name="Cannon C."/>
            <person name="Castanera R."/>
            <person name="Culley D."/>
            <person name="Daum C."/>
            <person name="Ezra D."/>
            <person name="Gonzalez J."/>
            <person name="Henrissat B."/>
            <person name="Kuo A."/>
            <person name="Liang C."/>
            <person name="Lipzen A."/>
            <person name="Lutzoni F."/>
            <person name="Magnuson J."/>
            <person name="Mondo S."/>
            <person name="Nolan M."/>
            <person name="Ohm R."/>
            <person name="Pangilinan J."/>
            <person name="Park H.-J."/>
            <person name="Ramirez L."/>
            <person name="Alfaro M."/>
            <person name="Sun H."/>
            <person name="Tritt A."/>
            <person name="Yoshinaga Y."/>
            <person name="Zwiers L.-H."/>
            <person name="Turgeon B."/>
            <person name="Goodwin S."/>
            <person name="Spatafora J."/>
            <person name="Crous P."/>
            <person name="Grigoriev I."/>
        </authorList>
    </citation>
    <scope>NUCLEOTIDE SEQUENCE</scope>
    <source>
        <strain evidence="2">CBS 119687</strain>
    </source>
</reference>
<sequence length="431" mass="48855">MRVSSSEGLHAHYSTTRAPSYTSAPQHSLSTQVFDAPIQSLQYEQGWNARRAQARIQLKQTVASTIAQREPPGHSTYAITLSTLPRMSPSPLAQSRAVHDRTDSGERYLPRNNHPTSNPPQLLERPSSVGGTTGQADRYSLDTRSSRHLRTDSSSYHSGRDSAIRRPRSGCSDQSYTLQAIPPMRTMLPSPYQHHYPNVAFHQHQYDIAVGQSARSMNSKTVPASRTSSLPIYNMMVDTHSPRSSPRPKPQRYYSQVERAHIESLAALTASSHEHTSNHRRSPPVVTFTHESWLNANPHYEYVKHPISNQQHSRSRSSATIPHRVRSPPQKDRAMSVDMATYTQSLEKRAMPSRENLTMWKLERETAKLGFADKHRALVKERVRRANELESEKEKELMMIREMSADEDEKGSEKEGGCLSGLFRRFRLGKK</sequence>
<keyword evidence="3" id="KW-1185">Reference proteome</keyword>
<feature type="compositionally biased region" description="Basic and acidic residues" evidence="1">
    <location>
        <begin position="139"/>
        <end position="151"/>
    </location>
</feature>
<dbReference type="EMBL" id="ML977503">
    <property type="protein sequence ID" value="KAF2130988.1"/>
    <property type="molecule type" value="Genomic_DNA"/>
</dbReference>